<proteinExistence type="predicted"/>
<dbReference type="HOGENOM" id="CLU_2827912_0_0_6"/>
<dbReference type="AlphaFoldDB" id="A0A010RRC4"/>
<gene>
    <name evidence="1" type="ORF">HK44_018165</name>
</gene>
<sequence length="66" mass="7076">MVVDSSRLYLEQRKLQRVVDNATLEAVSRGGTCLPGSTVASYAVQSAVRNAFIVSPTSTLTTTCVR</sequence>
<organism evidence="1 2">
    <name type="scientific">Pseudomonas fluorescens HK44</name>
    <dbReference type="NCBI Taxonomy" id="1042209"/>
    <lineage>
        <taxon>Bacteria</taxon>
        <taxon>Pseudomonadati</taxon>
        <taxon>Pseudomonadota</taxon>
        <taxon>Gammaproteobacteria</taxon>
        <taxon>Pseudomonadales</taxon>
        <taxon>Pseudomonadaceae</taxon>
        <taxon>Pseudomonas</taxon>
    </lineage>
</organism>
<evidence type="ECO:0000313" key="2">
    <source>
        <dbReference type="Proteomes" id="UP000022611"/>
    </source>
</evidence>
<dbReference type="EMBL" id="AFOY02000023">
    <property type="protein sequence ID" value="EXF91559.1"/>
    <property type="molecule type" value="Genomic_DNA"/>
</dbReference>
<reference evidence="1 2" key="1">
    <citation type="journal article" date="2011" name="J. Bacteriol.">
        <title>Draft genome sequence of the polycyclic aromatic hydrocarbon-degrading, genetically engineered bioluminescent bioreporter Pseudomonas fluorescens HK44.</title>
        <authorList>
            <person name="Chauhan A."/>
            <person name="Layton A.C."/>
            <person name="Williams D.E."/>
            <person name="Smartt A.E."/>
            <person name="Ripp S."/>
            <person name="Karpinets T.V."/>
            <person name="Brown S.D."/>
            <person name="Sayler G.S."/>
        </authorList>
    </citation>
    <scope>NUCLEOTIDE SEQUENCE [LARGE SCALE GENOMIC DNA]</scope>
    <source>
        <strain evidence="1 2">HK44</strain>
    </source>
</reference>
<accession>A0A010RRC4</accession>
<protein>
    <submittedName>
        <fullName evidence="1">Uncharacterized protein</fullName>
    </submittedName>
</protein>
<dbReference type="PATRIC" id="fig|1042209.11.peg.5798"/>
<comment type="caution">
    <text evidence="1">The sequence shown here is derived from an EMBL/GenBank/DDBJ whole genome shotgun (WGS) entry which is preliminary data.</text>
</comment>
<evidence type="ECO:0000313" key="1">
    <source>
        <dbReference type="EMBL" id="EXF91559.1"/>
    </source>
</evidence>
<name>A0A010RRC4_PSEFL</name>
<dbReference type="Proteomes" id="UP000022611">
    <property type="component" value="Unassembled WGS sequence"/>
</dbReference>